<evidence type="ECO:0000313" key="3">
    <source>
        <dbReference type="Proteomes" id="UP000658320"/>
    </source>
</evidence>
<name>A0A918CMD7_9ACTN</name>
<accession>A0A918CMD7</accession>
<proteinExistence type="predicted"/>
<organism evidence="2 3">
    <name type="scientific">Streptomyces aurantiogriseus</name>
    <dbReference type="NCBI Taxonomy" id="66870"/>
    <lineage>
        <taxon>Bacteria</taxon>
        <taxon>Bacillati</taxon>
        <taxon>Actinomycetota</taxon>
        <taxon>Actinomycetes</taxon>
        <taxon>Kitasatosporales</taxon>
        <taxon>Streptomycetaceae</taxon>
        <taxon>Streptomyces</taxon>
    </lineage>
</organism>
<dbReference type="AlphaFoldDB" id="A0A918CMD7"/>
<sequence length="67" mass="7423">MVWQKPGSTGNADMLRVMNPTGQYQYGYVRFYNKHGQPIALDGKPGSKATTHIPMKPDGTYPLPAGW</sequence>
<reference evidence="2" key="2">
    <citation type="submission" date="2020-09" db="EMBL/GenBank/DDBJ databases">
        <authorList>
            <person name="Sun Q."/>
            <person name="Ohkuma M."/>
        </authorList>
    </citation>
    <scope>NUCLEOTIDE SEQUENCE</scope>
    <source>
        <strain evidence="2">JCM 4346</strain>
    </source>
</reference>
<protein>
    <submittedName>
        <fullName evidence="2">Uncharacterized protein</fullName>
    </submittedName>
</protein>
<evidence type="ECO:0000313" key="2">
    <source>
        <dbReference type="EMBL" id="GGR30577.1"/>
    </source>
</evidence>
<feature type="region of interest" description="Disordered" evidence="1">
    <location>
        <begin position="42"/>
        <end position="67"/>
    </location>
</feature>
<comment type="caution">
    <text evidence="2">The sequence shown here is derived from an EMBL/GenBank/DDBJ whole genome shotgun (WGS) entry which is preliminary data.</text>
</comment>
<gene>
    <name evidence="2" type="ORF">GCM10010251_53250</name>
</gene>
<evidence type="ECO:0000256" key="1">
    <source>
        <dbReference type="SAM" id="MobiDB-lite"/>
    </source>
</evidence>
<reference evidence="2" key="1">
    <citation type="journal article" date="2014" name="Int. J. Syst. Evol. Microbiol.">
        <title>Complete genome sequence of Corynebacterium casei LMG S-19264T (=DSM 44701T), isolated from a smear-ripened cheese.</title>
        <authorList>
            <consortium name="US DOE Joint Genome Institute (JGI-PGF)"/>
            <person name="Walter F."/>
            <person name="Albersmeier A."/>
            <person name="Kalinowski J."/>
            <person name="Ruckert C."/>
        </authorList>
    </citation>
    <scope>NUCLEOTIDE SEQUENCE</scope>
    <source>
        <strain evidence="2">JCM 4346</strain>
    </source>
</reference>
<dbReference type="Proteomes" id="UP000658320">
    <property type="component" value="Unassembled WGS sequence"/>
</dbReference>
<dbReference type="EMBL" id="BMSX01000013">
    <property type="protein sequence ID" value="GGR30577.1"/>
    <property type="molecule type" value="Genomic_DNA"/>
</dbReference>
<keyword evidence="3" id="KW-1185">Reference proteome</keyword>